<accession>A0A9D1KIZ7</accession>
<proteinExistence type="predicted"/>
<dbReference type="Gene3D" id="3.90.640.20">
    <property type="entry name" value="Heat-shock cognate protein, ATPase"/>
    <property type="match status" value="1"/>
</dbReference>
<organism evidence="2 3">
    <name type="scientific">Candidatus Cryptobacteroides merdipullorum</name>
    <dbReference type="NCBI Taxonomy" id="2840771"/>
    <lineage>
        <taxon>Bacteria</taxon>
        <taxon>Pseudomonadati</taxon>
        <taxon>Bacteroidota</taxon>
        <taxon>Bacteroidia</taxon>
        <taxon>Bacteroidales</taxon>
        <taxon>Candidatus Cryptobacteroides</taxon>
    </lineage>
</organism>
<dbReference type="InterPro" id="IPR037126">
    <property type="entry name" value="PdaC/RsiV-like_sf"/>
</dbReference>
<gene>
    <name evidence="2" type="ORF">IAC35_05400</name>
</gene>
<comment type="caution">
    <text evidence="2">The sequence shown here is derived from an EMBL/GenBank/DDBJ whole genome shotgun (WGS) entry which is preliminary data.</text>
</comment>
<dbReference type="InterPro" id="IPR021729">
    <property type="entry name" value="DUF3298"/>
</dbReference>
<dbReference type="Pfam" id="PF11738">
    <property type="entry name" value="DUF3298"/>
    <property type="match status" value="1"/>
</dbReference>
<dbReference type="Proteomes" id="UP000886881">
    <property type="component" value="Unassembled WGS sequence"/>
</dbReference>
<protein>
    <submittedName>
        <fullName evidence="2">DUF3298 domain-containing protein</fullName>
    </submittedName>
</protein>
<evidence type="ECO:0000313" key="3">
    <source>
        <dbReference type="Proteomes" id="UP000886881"/>
    </source>
</evidence>
<evidence type="ECO:0000259" key="1">
    <source>
        <dbReference type="Pfam" id="PF11738"/>
    </source>
</evidence>
<dbReference type="EMBL" id="DVLC01000103">
    <property type="protein sequence ID" value="HIT47275.1"/>
    <property type="molecule type" value="Genomic_DNA"/>
</dbReference>
<evidence type="ECO:0000313" key="2">
    <source>
        <dbReference type="EMBL" id="HIT47275.1"/>
    </source>
</evidence>
<reference evidence="2" key="2">
    <citation type="journal article" date="2021" name="PeerJ">
        <title>Extensive microbial diversity within the chicken gut microbiome revealed by metagenomics and culture.</title>
        <authorList>
            <person name="Gilroy R."/>
            <person name="Ravi A."/>
            <person name="Getino M."/>
            <person name="Pursley I."/>
            <person name="Horton D.L."/>
            <person name="Alikhan N.F."/>
            <person name="Baker D."/>
            <person name="Gharbi K."/>
            <person name="Hall N."/>
            <person name="Watson M."/>
            <person name="Adriaenssens E.M."/>
            <person name="Foster-Nyarko E."/>
            <person name="Jarju S."/>
            <person name="Secka A."/>
            <person name="Antonio M."/>
            <person name="Oren A."/>
            <person name="Chaudhuri R.R."/>
            <person name="La Ragione R."/>
            <person name="Hildebrand F."/>
            <person name="Pallen M.J."/>
        </authorList>
    </citation>
    <scope>NUCLEOTIDE SEQUENCE</scope>
    <source>
        <strain evidence="2">ChiHecec2B26-709</strain>
    </source>
</reference>
<reference evidence="2" key="1">
    <citation type="submission" date="2020-10" db="EMBL/GenBank/DDBJ databases">
        <authorList>
            <person name="Gilroy R."/>
        </authorList>
    </citation>
    <scope>NUCLEOTIDE SEQUENCE</scope>
    <source>
        <strain evidence="2">ChiHecec2B26-709</strain>
    </source>
</reference>
<dbReference type="AlphaFoldDB" id="A0A9D1KIZ7"/>
<feature type="domain" description="DUF3298" evidence="1">
    <location>
        <begin position="160"/>
        <end position="240"/>
    </location>
</feature>
<name>A0A9D1KIZ7_9BACT</name>
<sequence>MIAALMLTAGSCCDRSAQPETPAVPAVLPVQLDSVAAAGPGEISIVAEVPVDTVSALSKAIGEYVSESLGGSWEGSCVDFDGMLNHYVSVLSETYTEMFEGLPADEVRCLDDVKIVKYAESAKYVTYFVTHDLYLGGAHGSQMLDGVTFRKCDGRRIGWDVFTGQYDDNFAELLKDGLKEYWQITSDSELRTYFLDENDYYSVPRPECAPLFTADGVKVVYNEYEIAAYANGRPEFTIPYAEIEDYMMVTAKRLL</sequence>